<dbReference type="PANTHER" id="PTHR11769:SF35">
    <property type="entry name" value="HYALURONIDASE"/>
    <property type="match status" value="1"/>
</dbReference>
<evidence type="ECO:0000313" key="8">
    <source>
        <dbReference type="Proteomes" id="UP000001554"/>
    </source>
</evidence>
<dbReference type="Proteomes" id="UP000001554">
    <property type="component" value="Chromosome 14"/>
</dbReference>
<name>A0A9J7MBW8_BRAFL</name>
<keyword evidence="3 6" id="KW-0378">Hydrolase</keyword>
<dbReference type="Pfam" id="PF01630">
    <property type="entry name" value="Glyco_hydro_56"/>
    <property type="match status" value="1"/>
</dbReference>
<accession>A0A9J7MBW8</accession>
<dbReference type="AlphaFoldDB" id="A0A9J7MBW8"/>
<keyword evidence="8" id="KW-1185">Reference proteome</keyword>
<reference evidence="9" key="2">
    <citation type="submission" date="2025-08" db="UniProtKB">
        <authorList>
            <consortium name="RefSeq"/>
        </authorList>
    </citation>
    <scope>IDENTIFICATION</scope>
    <source>
        <strain evidence="9">S238N-H82</strain>
        <tissue evidence="9">Testes</tissue>
    </source>
</reference>
<dbReference type="PRINTS" id="PR00846">
    <property type="entry name" value="GLHYDRLASE56"/>
</dbReference>
<keyword evidence="7" id="KW-0732">Signal</keyword>
<evidence type="ECO:0000256" key="2">
    <source>
        <dbReference type="ARBA" id="ARBA00008871"/>
    </source>
</evidence>
<organism evidence="8 9">
    <name type="scientific">Branchiostoma floridae</name>
    <name type="common">Florida lancelet</name>
    <name type="synonym">Amphioxus</name>
    <dbReference type="NCBI Taxonomy" id="7739"/>
    <lineage>
        <taxon>Eukaryota</taxon>
        <taxon>Metazoa</taxon>
        <taxon>Chordata</taxon>
        <taxon>Cephalochordata</taxon>
        <taxon>Leptocardii</taxon>
        <taxon>Amphioxiformes</taxon>
        <taxon>Branchiostomatidae</taxon>
        <taxon>Branchiostoma</taxon>
    </lineage>
</organism>
<protein>
    <recommendedName>
        <fullName evidence="6">Hyaluronidase</fullName>
        <ecNumber evidence="6">3.2.1.35</ecNumber>
    </recommendedName>
</protein>
<sequence length="456" mass="51787">MASPKEVLSVVILAVQLVVVSTENADRPFSGPPLPSRPFLAVWNLPTINCDAKFGVDINPDSYNIVTNPGQRWNGSYMTIFSYNRLGLYPYYNNSRPVRGGVPQVVNITAHLAKAAEDIVAIIPDPDFQGLAVIDWEKWKPVWHRNEIIYKNASRELVEKRHPDWPKEKIEAVSKEEFETAARTMFEETILLARKLRPKGLWGYYHFPACYNDRKRKHTTGYICPEEEKEFNNQIQWLFRDSTVIYPSIYLTHRFASTEDSQRLVYFRIKEAFRMAASRTEQNVPVYAYTRFSYVDTGEYLTKADLMNTIGQTANLGADGIVIWGSDQDTKTKEKCLRLQSYLRTTLGPFIFNITTAAARCSQQHCSGHGRCVLATGSHGNHLSFDLQHSETMEGDEIAETMKNVVGISYGNTTGEGNIGKTTKHFAWSVNFDKRVDSPSCKCYPGWTGKSCQDKL</sequence>
<evidence type="ECO:0000313" key="9">
    <source>
        <dbReference type="RefSeq" id="XP_035696340.1"/>
    </source>
</evidence>
<dbReference type="GO" id="GO:0005975">
    <property type="term" value="P:carbohydrate metabolic process"/>
    <property type="evidence" value="ECO:0007669"/>
    <property type="project" value="InterPro"/>
</dbReference>
<evidence type="ECO:0000256" key="4">
    <source>
        <dbReference type="ARBA" id="ARBA00023157"/>
    </source>
</evidence>
<dbReference type="GeneID" id="118429839"/>
<feature type="signal peptide" evidence="7">
    <location>
        <begin position="1"/>
        <end position="22"/>
    </location>
</feature>
<dbReference type="OMA" id="DKKNVYR"/>
<evidence type="ECO:0000256" key="6">
    <source>
        <dbReference type="RuleBase" id="RU610713"/>
    </source>
</evidence>
<reference evidence="8" key="1">
    <citation type="journal article" date="2020" name="Nat. Ecol. Evol.">
        <title>Deeply conserved synteny resolves early events in vertebrate evolution.</title>
        <authorList>
            <person name="Simakov O."/>
            <person name="Marletaz F."/>
            <person name="Yue J.X."/>
            <person name="O'Connell B."/>
            <person name="Jenkins J."/>
            <person name="Brandt A."/>
            <person name="Calef R."/>
            <person name="Tung C.H."/>
            <person name="Huang T.K."/>
            <person name="Schmutz J."/>
            <person name="Satoh N."/>
            <person name="Yu J.K."/>
            <person name="Putnam N.H."/>
            <person name="Green R.E."/>
            <person name="Rokhsar D.S."/>
        </authorList>
    </citation>
    <scope>NUCLEOTIDE SEQUENCE [LARGE SCALE GENOMIC DNA]</scope>
    <source>
        <strain evidence="8">S238N-H82</strain>
    </source>
</reference>
<dbReference type="SUPFAM" id="SSF51445">
    <property type="entry name" value="(Trans)glycosidases"/>
    <property type="match status" value="1"/>
</dbReference>
<dbReference type="RefSeq" id="XP_035696340.1">
    <property type="nucleotide sequence ID" value="XM_035840447.1"/>
</dbReference>
<evidence type="ECO:0000256" key="5">
    <source>
        <dbReference type="ARBA" id="ARBA00023295"/>
    </source>
</evidence>
<dbReference type="OrthoDB" id="5796153at2759"/>
<feature type="chain" id="PRO_5039914313" description="Hyaluronidase" evidence="7">
    <location>
        <begin position="23"/>
        <end position="456"/>
    </location>
</feature>
<dbReference type="Gene3D" id="3.20.20.70">
    <property type="entry name" value="Aldolase class I"/>
    <property type="match status" value="1"/>
</dbReference>
<dbReference type="EC" id="3.2.1.35" evidence="6"/>
<evidence type="ECO:0000256" key="1">
    <source>
        <dbReference type="ARBA" id="ARBA00000251"/>
    </source>
</evidence>
<proteinExistence type="inferred from homology"/>
<dbReference type="InterPro" id="IPR013785">
    <property type="entry name" value="Aldolase_TIM"/>
</dbReference>
<keyword evidence="5 6" id="KW-0326">Glycosidase</keyword>
<dbReference type="GO" id="GO:0030214">
    <property type="term" value="P:hyaluronan catabolic process"/>
    <property type="evidence" value="ECO:0000318"/>
    <property type="project" value="GO_Central"/>
</dbReference>
<dbReference type="KEGG" id="bfo:118429839"/>
<dbReference type="InterPro" id="IPR017853">
    <property type="entry name" value="GH"/>
</dbReference>
<evidence type="ECO:0000256" key="3">
    <source>
        <dbReference type="ARBA" id="ARBA00022801"/>
    </source>
</evidence>
<dbReference type="GO" id="GO:0004415">
    <property type="term" value="F:hyalurononglucosaminidase activity"/>
    <property type="evidence" value="ECO:0007669"/>
    <property type="project" value="UniProtKB-UniRule"/>
</dbReference>
<comment type="catalytic activity">
    <reaction evidence="1 6">
        <text>Random hydrolysis of (1-&gt;4)-linkages between N-acetyl-beta-D-glucosamine and D-glucuronate residues in hyaluronate.</text>
        <dbReference type="EC" id="3.2.1.35"/>
    </reaction>
</comment>
<keyword evidence="4" id="KW-1015">Disulfide bond</keyword>
<dbReference type="InterPro" id="IPR018155">
    <property type="entry name" value="Hyaluronidase"/>
</dbReference>
<dbReference type="PANTHER" id="PTHR11769">
    <property type="entry name" value="HYALURONIDASE"/>
    <property type="match status" value="1"/>
</dbReference>
<evidence type="ECO:0000256" key="7">
    <source>
        <dbReference type="SAM" id="SignalP"/>
    </source>
</evidence>
<dbReference type="FunFam" id="3.20.20.70:FF:000065">
    <property type="entry name" value="Hyaluronidase"/>
    <property type="match status" value="1"/>
</dbReference>
<comment type="similarity">
    <text evidence="2 6">Belongs to the glycosyl hydrolase 56 family.</text>
</comment>
<gene>
    <name evidence="9" type="primary">LOC118429839</name>
</gene>